<evidence type="ECO:0000256" key="1">
    <source>
        <dbReference type="ARBA" id="ARBA00022786"/>
    </source>
</evidence>
<dbReference type="PANTHER" id="PTHR13318">
    <property type="entry name" value="PARTNER OF PAIRED, ISOFORM B-RELATED"/>
    <property type="match status" value="1"/>
</dbReference>
<evidence type="ECO:0000259" key="2">
    <source>
        <dbReference type="Pfam" id="PF12937"/>
    </source>
</evidence>
<proteinExistence type="predicted"/>
<dbReference type="EMBL" id="JAJJHW010000681">
    <property type="protein sequence ID" value="KAH8384858.1"/>
    <property type="molecule type" value="Genomic_DNA"/>
</dbReference>
<dbReference type="PANTHER" id="PTHR13318:SF247">
    <property type="entry name" value="GH16156P"/>
    <property type="match status" value="1"/>
</dbReference>
<feature type="domain" description="F-box" evidence="2">
    <location>
        <begin position="14"/>
        <end position="47"/>
    </location>
</feature>
<dbReference type="SUPFAM" id="SSF81383">
    <property type="entry name" value="F-box domain"/>
    <property type="match status" value="1"/>
</dbReference>
<gene>
    <name evidence="3" type="ORF">KR093_010362</name>
</gene>
<dbReference type="Pfam" id="PF13516">
    <property type="entry name" value="LRR_6"/>
    <property type="match status" value="1"/>
</dbReference>
<dbReference type="InterPro" id="IPR001611">
    <property type="entry name" value="Leu-rich_rpt"/>
</dbReference>
<protein>
    <recommendedName>
        <fullName evidence="2">F-box domain-containing protein</fullName>
    </recommendedName>
</protein>
<evidence type="ECO:0000313" key="3">
    <source>
        <dbReference type="EMBL" id="KAH8384858.1"/>
    </source>
</evidence>
<dbReference type="GO" id="GO:0019005">
    <property type="term" value="C:SCF ubiquitin ligase complex"/>
    <property type="evidence" value="ECO:0007669"/>
    <property type="project" value="TreeGrafter"/>
</dbReference>
<evidence type="ECO:0000313" key="4">
    <source>
        <dbReference type="Proteomes" id="UP001200034"/>
    </source>
</evidence>
<dbReference type="InterPro" id="IPR036047">
    <property type="entry name" value="F-box-like_dom_sf"/>
</dbReference>
<keyword evidence="4" id="KW-1185">Reference proteome</keyword>
<sequence>QLTINYCSIHSCTQIVLHIYKYLGYTDLLAAGATCHRWRNALYQTEFIARTCARFSKVVLSDQHSPAVELLKCERQFRHFMFEDVTLGQVHKLMTFIGRSAHSLNLDNVDLNDKQFYGILRLLPHLHSLSVTRCLPLFMSATFLDTNSCDLGAISAHLASIRELTISQNRYLTDAILVRLTALMPNLELLNMSGCQISFHNAIHRRFYPNEPSAPSESVLTFKYILSVLVQQRKMLRTLDFSHTIIGHSLAALCDLSRPDENGEPGLQLQRLYLAGCRQLNAATMKEFLFTQSQLMVLDLSGTVCLNDDCMGTIVQANPLLTDLKINACAGLTNVGASHLRHLQHLQRLDISNCDGINSAGIMEGVASEENSVLLELNVSYLTICEEAIKAIARNLHELRSLHLNHCVNGVTDEVMQLIISQLCWLRELSLESCCRVRATRVVCNGFKSNKLIFPQLTDAALTGINLSKLELNRTSSIGDIYPPPDSFSGSLQSIKISLRSKAEEEIVRDAKRKQAMIAAYEMNLINEEDFEGHNIQALRGLRSLNLRGCNKISDVSLKYGLKHIELNKLLLSNCQQISLLGMEALVTNCPSIEILDLSDCYNINDQGIKIITEKLQRLRSLDISGCSQLTDHSIDAIIVNCQCLQTLSIYRCRRMYMDIEDRLSGLQTLRNLYMDNINSIDNAEIFRLKKRLDC</sequence>
<dbReference type="Proteomes" id="UP001200034">
    <property type="component" value="Unassembled WGS sequence"/>
</dbReference>
<dbReference type="Gene3D" id="3.80.10.10">
    <property type="entry name" value="Ribonuclease Inhibitor"/>
    <property type="match status" value="4"/>
</dbReference>
<dbReference type="SMART" id="SM00367">
    <property type="entry name" value="LRR_CC"/>
    <property type="match status" value="8"/>
</dbReference>
<keyword evidence="1" id="KW-0833">Ubl conjugation pathway</keyword>
<dbReference type="Gene3D" id="1.20.1280.50">
    <property type="match status" value="1"/>
</dbReference>
<accession>A0AAD4K8G3</accession>
<dbReference type="InterPro" id="IPR001810">
    <property type="entry name" value="F-box_dom"/>
</dbReference>
<dbReference type="SUPFAM" id="SSF52047">
    <property type="entry name" value="RNI-like"/>
    <property type="match status" value="1"/>
</dbReference>
<organism evidence="3 4">
    <name type="scientific">Drosophila rubida</name>
    <dbReference type="NCBI Taxonomy" id="30044"/>
    <lineage>
        <taxon>Eukaryota</taxon>
        <taxon>Metazoa</taxon>
        <taxon>Ecdysozoa</taxon>
        <taxon>Arthropoda</taxon>
        <taxon>Hexapoda</taxon>
        <taxon>Insecta</taxon>
        <taxon>Pterygota</taxon>
        <taxon>Neoptera</taxon>
        <taxon>Endopterygota</taxon>
        <taxon>Diptera</taxon>
        <taxon>Brachycera</taxon>
        <taxon>Muscomorpha</taxon>
        <taxon>Ephydroidea</taxon>
        <taxon>Drosophilidae</taxon>
        <taxon>Drosophila</taxon>
    </lineage>
</organism>
<reference evidence="3" key="1">
    <citation type="journal article" date="2021" name="Mol. Ecol. Resour.">
        <title>Phylogenomic analyses of the genus Drosophila reveals genomic signals of climate adaptation.</title>
        <authorList>
            <person name="Li F."/>
            <person name="Rane R.V."/>
            <person name="Luria V."/>
            <person name="Xiong Z."/>
            <person name="Chen J."/>
            <person name="Li Z."/>
            <person name="Catullo R.A."/>
            <person name="Griffin P.C."/>
            <person name="Schiffer M."/>
            <person name="Pearce S."/>
            <person name="Lee S.F."/>
            <person name="McElroy K."/>
            <person name="Stocker A."/>
            <person name="Shirriffs J."/>
            <person name="Cockerell F."/>
            <person name="Coppin C."/>
            <person name="Sgro C.M."/>
            <person name="Karger A."/>
            <person name="Cain J.W."/>
            <person name="Weber J.A."/>
            <person name="Santpere G."/>
            <person name="Kirschner M.W."/>
            <person name="Hoffmann A.A."/>
            <person name="Oakeshott J.G."/>
            <person name="Zhang G."/>
        </authorList>
    </citation>
    <scope>NUCLEOTIDE SEQUENCE</scope>
    <source>
        <strain evidence="3">BGI-SZ-2011g</strain>
    </source>
</reference>
<dbReference type="InterPro" id="IPR032675">
    <property type="entry name" value="LRR_dom_sf"/>
</dbReference>
<name>A0AAD4K8G3_9MUSC</name>
<dbReference type="Pfam" id="PF12937">
    <property type="entry name" value="F-box-like"/>
    <property type="match status" value="1"/>
</dbReference>
<dbReference type="GO" id="GO:0031146">
    <property type="term" value="P:SCF-dependent proteasomal ubiquitin-dependent protein catabolic process"/>
    <property type="evidence" value="ECO:0007669"/>
    <property type="project" value="TreeGrafter"/>
</dbReference>
<dbReference type="AlphaFoldDB" id="A0AAD4K8G3"/>
<dbReference type="InterPro" id="IPR006553">
    <property type="entry name" value="Leu-rich_rpt_Cys-con_subtyp"/>
</dbReference>
<feature type="non-terminal residue" evidence="3">
    <location>
        <position position="1"/>
    </location>
</feature>
<comment type="caution">
    <text evidence="3">The sequence shown here is derived from an EMBL/GenBank/DDBJ whole genome shotgun (WGS) entry which is preliminary data.</text>
</comment>
<dbReference type="FunFam" id="3.80.10.10:FF:000647">
    <property type="entry name" value="Leucine-rich repeat-containing 29"/>
    <property type="match status" value="1"/>
</dbReference>